<dbReference type="EMBL" id="CP008796">
    <property type="protein sequence ID" value="AIH04689.1"/>
    <property type="molecule type" value="Genomic_DNA"/>
</dbReference>
<evidence type="ECO:0000256" key="8">
    <source>
        <dbReference type="ARBA" id="ARBA00022729"/>
    </source>
</evidence>
<keyword evidence="12 14" id="KW-0472">Membrane</keyword>
<dbReference type="Gene3D" id="1.10.3820.10">
    <property type="entry name" value="Di-heme elbow motif domain"/>
    <property type="match status" value="1"/>
</dbReference>
<keyword evidence="4" id="KW-1003">Cell membrane</keyword>
<feature type="transmembrane region" description="Helical" evidence="14">
    <location>
        <begin position="285"/>
        <end position="301"/>
    </location>
</feature>
<dbReference type="AlphaFoldDB" id="A0A075WTT6"/>
<dbReference type="PROSITE" id="PS51007">
    <property type="entry name" value="CYTC"/>
    <property type="match status" value="1"/>
</dbReference>
<keyword evidence="17" id="KW-1185">Reference proteome</keyword>
<feature type="transmembrane region" description="Helical" evidence="14">
    <location>
        <begin position="259"/>
        <end position="278"/>
    </location>
</feature>
<keyword evidence="10 14" id="KW-1133">Transmembrane helix</keyword>
<comment type="subcellular location">
    <subcellularLocation>
        <location evidence="1">Cell membrane</location>
        <topology evidence="1">Multi-pass membrane protein</topology>
    </subcellularLocation>
</comment>
<dbReference type="SUPFAM" id="SSF48695">
    <property type="entry name" value="Multiheme cytochromes"/>
    <property type="match status" value="1"/>
</dbReference>
<sequence>MNYPVWETYFINPGLWVAIIAVFHVFISHFAVGGGIFLWYTDRLSVLTNDQDLREFVRKHTWFFLLITMVLGGVSGVGIWFIIGIASPEATSILINQFVFFWAIEWVFFFVEIVALLIYHYKFDELSDKLRLRVALLYAISAWMSLFVINGIICFMLTPGKWLETRNPWHGFFNPSSFPSLFFRTGISIMLAGIFGIFSTLFFSPKDKRSFLLKYNVKWLYVAFPFIFFSSIWYFLTVPELSKVFNFVFNRQVLMAKKLLYVSSAFIYLISLAFLVKVNPGLQRVLAFLLLFIGLLWLGSFEHIREYARRPYVIYGYLYSFGIRVEEEKKLNSEGFLKHARWAMVKEVTEDNKIWAGREIFNLQCLSCHTIKGLRNDVVEKARGFTYFGMVSQLYGQGKVLGYMPKFIGTEKEREALATFLVKELLRKPENPPELKPVIRELKTQPFTFDPQKDQYVIFVFSPLGMKCVTDADRWFSFLYPGSTFEALVIKRGPKPEMLDNTKVQLVYKVEPGFKTPSKHVLFWDYATEFFNQTVPKDLGLTGKGLNGTFDWDEKRKIFIAKGIPVLPYKKDGTYNPYPVFEIEAVDKVSGKVLQRTKAVSPVATEFRCYVCHEGSPRWNGVAGISDQTAINILKAHDKNHQTNFYKSALQGKPVFCQKCHADFIVGSEGIKGYNSFSAAIHGWHANYMPYKDEKACYLCHPDHPKGNTKCYRDIHKKLGLECVDCHGNIDFHATSLLKGTNTKTSKFLLAHLNPPIPKDQITPRKPWVQQPDCLNCHKGFQKPAKEAKGYNNWTEDVSGLFRVRKDNTQKLPCLVCHGSPHALYPAFNPYGMVIDNLQPLQYQRNILPIGANLKCEVCHLKKMNVPSHHPNLIRTFRNSKLLTSQTDLE</sequence>
<evidence type="ECO:0000256" key="12">
    <source>
        <dbReference type="ARBA" id="ARBA00023136"/>
    </source>
</evidence>
<keyword evidence="3" id="KW-0813">Transport</keyword>
<evidence type="ECO:0000313" key="17">
    <source>
        <dbReference type="Proteomes" id="UP000028481"/>
    </source>
</evidence>
<protein>
    <recommendedName>
        <fullName evidence="15">Cytochrome c domain-containing protein</fullName>
    </recommendedName>
</protein>
<dbReference type="STRING" id="289377.HL41_08540"/>
<proteinExistence type="inferred from homology"/>
<dbReference type="InterPro" id="IPR009056">
    <property type="entry name" value="Cyt_c-like_dom"/>
</dbReference>
<evidence type="ECO:0000256" key="2">
    <source>
        <dbReference type="ARBA" id="ARBA00009819"/>
    </source>
</evidence>
<comment type="similarity">
    <text evidence="2">Belongs to the cytochrome ubiquinol oxidase subunit 1 family.</text>
</comment>
<dbReference type="PANTHER" id="PTHR35038:SF8">
    <property type="entry name" value="C-TYPE POLYHEME CYTOCHROME OMCC"/>
    <property type="match status" value="1"/>
</dbReference>
<evidence type="ECO:0000256" key="7">
    <source>
        <dbReference type="ARBA" id="ARBA00022723"/>
    </source>
</evidence>
<evidence type="ECO:0000256" key="6">
    <source>
        <dbReference type="ARBA" id="ARBA00022692"/>
    </source>
</evidence>
<dbReference type="RefSeq" id="WP_038061330.1">
    <property type="nucleotide sequence ID" value="NZ_CP008796.1"/>
</dbReference>
<gene>
    <name evidence="16" type="ORF">HL41_08540</name>
</gene>
<keyword evidence="6 14" id="KW-0812">Transmembrane</keyword>
<feature type="transmembrane region" description="Helical" evidence="14">
    <location>
        <begin position="15"/>
        <end position="41"/>
    </location>
</feature>
<accession>A0A075WTT6</accession>
<evidence type="ECO:0000256" key="13">
    <source>
        <dbReference type="PROSITE-ProRule" id="PRU00433"/>
    </source>
</evidence>
<dbReference type="GO" id="GO:0005886">
    <property type="term" value="C:plasma membrane"/>
    <property type="evidence" value="ECO:0007669"/>
    <property type="project" value="UniProtKB-SubCell"/>
</dbReference>
<evidence type="ECO:0000256" key="3">
    <source>
        <dbReference type="ARBA" id="ARBA00022448"/>
    </source>
</evidence>
<dbReference type="InterPro" id="IPR002585">
    <property type="entry name" value="Cyt-d_ubiquinol_oxidase_su_1"/>
</dbReference>
<evidence type="ECO:0000259" key="15">
    <source>
        <dbReference type="PROSITE" id="PS51007"/>
    </source>
</evidence>
<dbReference type="PaxDb" id="289377-HL41_08540"/>
<dbReference type="HOGENOM" id="CLU_344439_0_0_0"/>
<evidence type="ECO:0000256" key="10">
    <source>
        <dbReference type="ARBA" id="ARBA00022989"/>
    </source>
</evidence>
<evidence type="ECO:0000256" key="11">
    <source>
        <dbReference type="ARBA" id="ARBA00023004"/>
    </source>
</evidence>
<dbReference type="eggNOG" id="COG2010">
    <property type="taxonomic scope" value="Bacteria"/>
</dbReference>
<dbReference type="eggNOG" id="COG1271">
    <property type="taxonomic scope" value="Bacteria"/>
</dbReference>
<keyword evidence="11 13" id="KW-0408">Iron</keyword>
<dbReference type="GO" id="GO:0009055">
    <property type="term" value="F:electron transfer activity"/>
    <property type="evidence" value="ECO:0007669"/>
    <property type="project" value="InterPro"/>
</dbReference>
<feature type="domain" description="Cytochrome c" evidence="15">
    <location>
        <begin position="352"/>
        <end position="464"/>
    </location>
</feature>
<keyword evidence="5 13" id="KW-0349">Heme</keyword>
<dbReference type="InterPro" id="IPR036909">
    <property type="entry name" value="Cyt_c-like_dom_sf"/>
</dbReference>
<keyword evidence="9" id="KW-0249">Electron transport</keyword>
<dbReference type="Pfam" id="PF01654">
    <property type="entry name" value="Cyt_bd_oxida_I"/>
    <property type="match status" value="1"/>
</dbReference>
<reference evidence="16 17" key="1">
    <citation type="journal article" date="2015" name="Genome Announc.">
        <title>Genome Sequence of a Sulfate-Reducing Thermophilic Bacterium, Thermodesulfobacterium commune DSM 2178T (Phylum Thermodesulfobacteria).</title>
        <authorList>
            <person name="Bhatnagar S."/>
            <person name="Badger J.H."/>
            <person name="Madupu R."/>
            <person name="Khouri H.M."/>
            <person name="O'Connor E.M."/>
            <person name="Robb F.T."/>
            <person name="Ward N.L."/>
            <person name="Eisen J.A."/>
        </authorList>
    </citation>
    <scope>NUCLEOTIDE SEQUENCE [LARGE SCALE GENOMIC DNA]</scope>
    <source>
        <strain evidence="16 17">DSM 2178</strain>
    </source>
</reference>
<dbReference type="GO" id="GO:0019646">
    <property type="term" value="P:aerobic electron transport chain"/>
    <property type="evidence" value="ECO:0007669"/>
    <property type="project" value="InterPro"/>
</dbReference>
<dbReference type="SUPFAM" id="SSF46626">
    <property type="entry name" value="Cytochrome c"/>
    <property type="match status" value="1"/>
</dbReference>
<feature type="transmembrane region" description="Helical" evidence="14">
    <location>
        <begin position="62"/>
        <end position="87"/>
    </location>
</feature>
<dbReference type="InterPro" id="IPR051829">
    <property type="entry name" value="Multiheme_Cytochr_ET"/>
</dbReference>
<dbReference type="InterPro" id="IPR038266">
    <property type="entry name" value="NapC/NirT_cytc_sf"/>
</dbReference>
<keyword evidence="7 13" id="KW-0479">Metal-binding</keyword>
<dbReference type="Proteomes" id="UP000028481">
    <property type="component" value="Chromosome"/>
</dbReference>
<name>A0A075WTT6_9BACT</name>
<dbReference type="KEGG" id="tcm:HL41_08540"/>
<feature type="transmembrane region" description="Helical" evidence="14">
    <location>
        <begin position="215"/>
        <end position="236"/>
    </location>
</feature>
<evidence type="ECO:0000256" key="5">
    <source>
        <dbReference type="ARBA" id="ARBA00022617"/>
    </source>
</evidence>
<dbReference type="InterPro" id="IPR036280">
    <property type="entry name" value="Multihaem_cyt_sf"/>
</dbReference>
<evidence type="ECO:0000256" key="4">
    <source>
        <dbReference type="ARBA" id="ARBA00022475"/>
    </source>
</evidence>
<dbReference type="GO" id="GO:0070069">
    <property type="term" value="C:cytochrome complex"/>
    <property type="evidence" value="ECO:0007669"/>
    <property type="project" value="InterPro"/>
</dbReference>
<evidence type="ECO:0000256" key="14">
    <source>
        <dbReference type="SAM" id="Phobius"/>
    </source>
</evidence>
<dbReference type="GO" id="GO:0020037">
    <property type="term" value="F:heme binding"/>
    <property type="evidence" value="ECO:0007669"/>
    <property type="project" value="InterPro"/>
</dbReference>
<dbReference type="OrthoDB" id="9795893at2"/>
<dbReference type="PANTHER" id="PTHR35038">
    <property type="entry name" value="DISSIMILATORY SULFITE REDUCTASE SIRA"/>
    <property type="match status" value="1"/>
</dbReference>
<organism evidence="16 17">
    <name type="scientific">Thermodesulfobacterium commune DSM 2178</name>
    <dbReference type="NCBI Taxonomy" id="289377"/>
    <lineage>
        <taxon>Bacteria</taxon>
        <taxon>Pseudomonadati</taxon>
        <taxon>Thermodesulfobacteriota</taxon>
        <taxon>Thermodesulfobacteria</taxon>
        <taxon>Thermodesulfobacteriales</taxon>
        <taxon>Thermodesulfobacteriaceae</taxon>
        <taxon>Thermodesulfobacterium</taxon>
    </lineage>
</organism>
<evidence type="ECO:0000313" key="16">
    <source>
        <dbReference type="EMBL" id="AIH04689.1"/>
    </source>
</evidence>
<feature type="transmembrane region" description="Helical" evidence="14">
    <location>
        <begin position="135"/>
        <end position="158"/>
    </location>
</feature>
<feature type="transmembrane region" description="Helical" evidence="14">
    <location>
        <begin position="178"/>
        <end position="203"/>
    </location>
</feature>
<dbReference type="GO" id="GO:0046872">
    <property type="term" value="F:metal ion binding"/>
    <property type="evidence" value="ECO:0007669"/>
    <property type="project" value="UniProtKB-KW"/>
</dbReference>
<feature type="transmembrane region" description="Helical" evidence="14">
    <location>
        <begin position="99"/>
        <end position="123"/>
    </location>
</feature>
<keyword evidence="8" id="KW-0732">Signal</keyword>
<evidence type="ECO:0000256" key="9">
    <source>
        <dbReference type="ARBA" id="ARBA00022982"/>
    </source>
</evidence>
<evidence type="ECO:0000256" key="1">
    <source>
        <dbReference type="ARBA" id="ARBA00004651"/>
    </source>
</evidence>